<evidence type="ECO:0000256" key="1">
    <source>
        <dbReference type="ARBA" id="ARBA00022679"/>
    </source>
</evidence>
<dbReference type="RefSeq" id="WP_349165272.1">
    <property type="nucleotide sequence ID" value="NZ_JBBMFE010000017.1"/>
</dbReference>
<gene>
    <name evidence="3" type="ORF">WMO29_14515</name>
</gene>
<dbReference type="InterPro" id="IPR004701">
    <property type="entry name" value="PTS_EIIA_man-typ"/>
</dbReference>
<sequence length="134" mass="14614">MKLLIISHGDFAAGITSTLKTFFQIENVYSACVTQEGGTGDLLDKVHGYLDQWGDELVVICSDLKGGSANQAVLPLLERPNTFLISGMNLSLLLQLGMEPEVTAEGIREMLEAAKEDMTFINDMALGQMDEDDE</sequence>
<comment type="caution">
    <text evidence="3">The sequence shown here is derived from an EMBL/GenBank/DDBJ whole genome shotgun (WGS) entry which is preliminary data.</text>
</comment>
<dbReference type="SUPFAM" id="SSF53062">
    <property type="entry name" value="PTS system fructose IIA component-like"/>
    <property type="match status" value="1"/>
</dbReference>
<dbReference type="InterPro" id="IPR036662">
    <property type="entry name" value="PTS_EIIA_man-typ_sf"/>
</dbReference>
<evidence type="ECO:0000313" key="3">
    <source>
        <dbReference type="EMBL" id="MEQ2473690.1"/>
    </source>
</evidence>
<dbReference type="Proteomes" id="UP001438008">
    <property type="component" value="Unassembled WGS sequence"/>
</dbReference>
<dbReference type="InterPro" id="IPR051471">
    <property type="entry name" value="Bacterial_PTS_sugar_comp"/>
</dbReference>
<evidence type="ECO:0000313" key="4">
    <source>
        <dbReference type="Proteomes" id="UP001438008"/>
    </source>
</evidence>
<dbReference type="PANTHER" id="PTHR33799:SF1">
    <property type="entry name" value="PTS SYSTEM MANNOSE-SPECIFIC EIIAB COMPONENT-RELATED"/>
    <property type="match status" value="1"/>
</dbReference>
<keyword evidence="4" id="KW-1185">Reference proteome</keyword>
<dbReference type="EMBL" id="JBBMFE010000017">
    <property type="protein sequence ID" value="MEQ2473690.1"/>
    <property type="molecule type" value="Genomic_DNA"/>
</dbReference>
<accession>A0ABV1FKT3</accession>
<dbReference type="Gene3D" id="3.40.50.510">
    <property type="entry name" value="Phosphotransferase system, mannose-type IIA component"/>
    <property type="match status" value="1"/>
</dbReference>
<dbReference type="Pfam" id="PF03610">
    <property type="entry name" value="EIIA-man"/>
    <property type="match status" value="1"/>
</dbReference>
<name>A0ABV1FKT3_9FIRM</name>
<proteinExistence type="predicted"/>
<organism evidence="3 4">
    <name type="scientific">Laedolimicola intestinihominis</name>
    <dbReference type="NCBI Taxonomy" id="3133166"/>
    <lineage>
        <taxon>Bacteria</taxon>
        <taxon>Bacillati</taxon>
        <taxon>Bacillota</taxon>
        <taxon>Clostridia</taxon>
        <taxon>Lachnospirales</taxon>
        <taxon>Lachnospiraceae</taxon>
        <taxon>Laedolimicola</taxon>
    </lineage>
</organism>
<dbReference type="PANTHER" id="PTHR33799">
    <property type="entry name" value="PTS PERMEASE-RELATED-RELATED"/>
    <property type="match status" value="1"/>
</dbReference>
<keyword evidence="1" id="KW-0808">Transferase</keyword>
<dbReference type="PROSITE" id="PS51096">
    <property type="entry name" value="PTS_EIIA_TYPE_4"/>
    <property type="match status" value="1"/>
</dbReference>
<feature type="domain" description="PTS EIIA type-4" evidence="2">
    <location>
        <begin position="1"/>
        <end position="118"/>
    </location>
</feature>
<reference evidence="3 4" key="1">
    <citation type="submission" date="2024-03" db="EMBL/GenBank/DDBJ databases">
        <title>Human intestinal bacterial collection.</title>
        <authorList>
            <person name="Pauvert C."/>
            <person name="Hitch T.C.A."/>
            <person name="Clavel T."/>
        </authorList>
    </citation>
    <scope>NUCLEOTIDE SEQUENCE [LARGE SCALE GENOMIC DNA]</scope>
    <source>
        <strain evidence="3 4">CLA-AA-H132</strain>
    </source>
</reference>
<evidence type="ECO:0000259" key="2">
    <source>
        <dbReference type="PROSITE" id="PS51096"/>
    </source>
</evidence>
<protein>
    <recommendedName>
        <fullName evidence="2">PTS EIIA type-4 domain-containing protein</fullName>
    </recommendedName>
</protein>